<dbReference type="PANTHER" id="PTHR48081:SF8">
    <property type="entry name" value="ALPHA_BETA HYDROLASE FOLD-3 DOMAIN-CONTAINING PROTEIN-RELATED"/>
    <property type="match status" value="1"/>
</dbReference>
<dbReference type="PANTHER" id="PTHR48081">
    <property type="entry name" value="AB HYDROLASE SUPERFAMILY PROTEIN C4A8.06C"/>
    <property type="match status" value="1"/>
</dbReference>
<dbReference type="Pfam" id="PF07859">
    <property type="entry name" value="Abhydrolase_3"/>
    <property type="match status" value="1"/>
</dbReference>
<reference evidence="5 6" key="1">
    <citation type="submission" date="2023-04" db="EMBL/GenBank/DDBJ databases">
        <title>Fusibacter bizertensis strain WBS, isolated from littoral bottom sediments of the Arctic seas - biochemical and genomic analysis.</title>
        <authorList>
            <person name="Brioukhanov A.L."/>
        </authorList>
    </citation>
    <scope>NUCLEOTIDE SEQUENCE [LARGE SCALE GENOMIC DNA]</scope>
    <source>
        <strain evidence="5 6">WBS</strain>
    </source>
</reference>
<sequence>MAKEPSIQGKIARSMIASIASNKLAGSKMKIGKKLKNKSIFKLYYPPIYKSETIEKAQFTMETLRKREVTVKCAILYLHGGGYVGKLKNKHRLMALKYCESIPDVMVLMPDYRTAPEHPYPAALEDALDAYSWLLEQGYNEDQIVIAGDSAGGGLALAVCLYLKHLKRKLPCAIVAMSPWTDMTASGASYHFNYENDPLFGNTKESLLYNRDYLGRASKFTPYVSPLFGDYSDFPPILIQVGSDEMLLSDSVRVAEKAQKDGAIVWLHIYEGMFHDFQMAGDLIPESKEAWKEVTQFLLDVKEQDSILVKRSPTLIK</sequence>
<proteinExistence type="inferred from homology"/>
<dbReference type="EMBL" id="JARYZI010000004">
    <property type="protein sequence ID" value="MDH8678144.1"/>
    <property type="molecule type" value="Genomic_DNA"/>
</dbReference>
<name>A0ABT6NCK0_9FIRM</name>
<dbReference type="SUPFAM" id="SSF53474">
    <property type="entry name" value="alpha/beta-Hydrolases"/>
    <property type="match status" value="1"/>
</dbReference>
<gene>
    <name evidence="5" type="ORF">QE109_08290</name>
</gene>
<keyword evidence="6" id="KW-1185">Reference proteome</keyword>
<dbReference type="Gene3D" id="3.40.50.1820">
    <property type="entry name" value="alpha/beta hydrolase"/>
    <property type="match status" value="1"/>
</dbReference>
<evidence type="ECO:0000259" key="4">
    <source>
        <dbReference type="Pfam" id="PF07859"/>
    </source>
</evidence>
<evidence type="ECO:0000256" key="1">
    <source>
        <dbReference type="ARBA" id="ARBA00010515"/>
    </source>
</evidence>
<dbReference type="InterPro" id="IPR033140">
    <property type="entry name" value="Lipase_GDXG_put_SER_AS"/>
</dbReference>
<dbReference type="RefSeq" id="WP_281093972.1">
    <property type="nucleotide sequence ID" value="NZ_JARYZI010000004.1"/>
</dbReference>
<comment type="similarity">
    <text evidence="1">Belongs to the 'GDXG' lipolytic enzyme family.</text>
</comment>
<protein>
    <submittedName>
        <fullName evidence="5">Alpha/beta hydrolase</fullName>
    </submittedName>
</protein>
<evidence type="ECO:0000256" key="2">
    <source>
        <dbReference type="ARBA" id="ARBA00022801"/>
    </source>
</evidence>
<evidence type="ECO:0000256" key="3">
    <source>
        <dbReference type="PROSITE-ProRule" id="PRU10038"/>
    </source>
</evidence>
<dbReference type="InterPro" id="IPR013094">
    <property type="entry name" value="AB_hydrolase_3"/>
</dbReference>
<accession>A0ABT6NCK0</accession>
<dbReference type="InterPro" id="IPR029058">
    <property type="entry name" value="AB_hydrolase_fold"/>
</dbReference>
<evidence type="ECO:0000313" key="5">
    <source>
        <dbReference type="EMBL" id="MDH8678144.1"/>
    </source>
</evidence>
<dbReference type="GO" id="GO:0016787">
    <property type="term" value="F:hydrolase activity"/>
    <property type="evidence" value="ECO:0007669"/>
    <property type="project" value="UniProtKB-KW"/>
</dbReference>
<evidence type="ECO:0000313" key="6">
    <source>
        <dbReference type="Proteomes" id="UP001158045"/>
    </source>
</evidence>
<comment type="caution">
    <text evidence="5">The sequence shown here is derived from an EMBL/GenBank/DDBJ whole genome shotgun (WGS) entry which is preliminary data.</text>
</comment>
<feature type="active site" evidence="3">
    <location>
        <position position="150"/>
    </location>
</feature>
<feature type="domain" description="Alpha/beta hydrolase fold-3" evidence="4">
    <location>
        <begin position="75"/>
        <end position="278"/>
    </location>
</feature>
<keyword evidence="2 5" id="KW-0378">Hydrolase</keyword>
<organism evidence="5 6">
    <name type="scientific">Fusibacter bizertensis</name>
    <dbReference type="NCBI Taxonomy" id="1488331"/>
    <lineage>
        <taxon>Bacteria</taxon>
        <taxon>Bacillati</taxon>
        <taxon>Bacillota</taxon>
        <taxon>Clostridia</taxon>
        <taxon>Eubacteriales</taxon>
        <taxon>Eubacteriales Family XII. Incertae Sedis</taxon>
        <taxon>Fusibacter</taxon>
    </lineage>
</organism>
<dbReference type="InterPro" id="IPR050300">
    <property type="entry name" value="GDXG_lipolytic_enzyme"/>
</dbReference>
<dbReference type="Proteomes" id="UP001158045">
    <property type="component" value="Unassembled WGS sequence"/>
</dbReference>
<dbReference type="PROSITE" id="PS01174">
    <property type="entry name" value="LIPASE_GDXG_SER"/>
    <property type="match status" value="1"/>
</dbReference>